<dbReference type="InterPro" id="IPR001611">
    <property type="entry name" value="Leu-rich_rpt"/>
</dbReference>
<proteinExistence type="predicted"/>
<dbReference type="SMART" id="SM00369">
    <property type="entry name" value="LRR_TYP"/>
    <property type="match status" value="9"/>
</dbReference>
<dbReference type="SMART" id="SM00365">
    <property type="entry name" value="LRR_SD22"/>
    <property type="match status" value="4"/>
</dbReference>
<dbReference type="PANTHER" id="PTHR48051">
    <property type="match status" value="1"/>
</dbReference>
<accession>A0A9P0A2Q8</accession>
<dbReference type="PANTHER" id="PTHR48051:SF46">
    <property type="entry name" value="LEUCINE RICH REPEAT-CONTAINING DOMAIN PROTEIN"/>
    <property type="match status" value="1"/>
</dbReference>
<keyword evidence="1" id="KW-0433">Leucine-rich repeat</keyword>
<dbReference type="SMART" id="SM00364">
    <property type="entry name" value="LRR_BAC"/>
    <property type="match status" value="6"/>
</dbReference>
<feature type="region of interest" description="Disordered" evidence="3">
    <location>
        <begin position="522"/>
        <end position="560"/>
    </location>
</feature>
<evidence type="ECO:0000313" key="5">
    <source>
        <dbReference type="Proteomes" id="UP001152759"/>
    </source>
</evidence>
<protein>
    <submittedName>
        <fullName evidence="4">Uncharacterized protein</fullName>
    </submittedName>
</protein>
<dbReference type="AlphaFoldDB" id="A0A9P0A2Q8"/>
<dbReference type="Pfam" id="PF00560">
    <property type="entry name" value="LRR_1"/>
    <property type="match status" value="2"/>
</dbReference>
<dbReference type="PRINTS" id="PR00019">
    <property type="entry name" value="LEURICHRPT"/>
</dbReference>
<evidence type="ECO:0000256" key="2">
    <source>
        <dbReference type="ARBA" id="ARBA00022737"/>
    </source>
</evidence>
<evidence type="ECO:0000256" key="1">
    <source>
        <dbReference type="ARBA" id="ARBA00022614"/>
    </source>
</evidence>
<name>A0A9P0A2Q8_BEMTA</name>
<organism evidence="4 5">
    <name type="scientific">Bemisia tabaci</name>
    <name type="common">Sweetpotato whitefly</name>
    <name type="synonym">Aleurodes tabaci</name>
    <dbReference type="NCBI Taxonomy" id="7038"/>
    <lineage>
        <taxon>Eukaryota</taxon>
        <taxon>Metazoa</taxon>
        <taxon>Ecdysozoa</taxon>
        <taxon>Arthropoda</taxon>
        <taxon>Hexapoda</taxon>
        <taxon>Insecta</taxon>
        <taxon>Pterygota</taxon>
        <taxon>Neoptera</taxon>
        <taxon>Paraneoptera</taxon>
        <taxon>Hemiptera</taxon>
        <taxon>Sternorrhyncha</taxon>
        <taxon>Aleyrodoidea</taxon>
        <taxon>Aleyrodidae</taxon>
        <taxon>Aleyrodinae</taxon>
        <taxon>Bemisia</taxon>
    </lineage>
</organism>
<dbReference type="PROSITE" id="PS51450">
    <property type="entry name" value="LRR"/>
    <property type="match status" value="3"/>
</dbReference>
<keyword evidence="2" id="KW-0677">Repeat</keyword>
<dbReference type="EMBL" id="OU963863">
    <property type="protein sequence ID" value="CAH0384512.1"/>
    <property type="molecule type" value="Genomic_DNA"/>
</dbReference>
<dbReference type="SUPFAM" id="SSF52058">
    <property type="entry name" value="L domain-like"/>
    <property type="match status" value="1"/>
</dbReference>
<dbReference type="KEGG" id="btab:109029990"/>
<dbReference type="GO" id="GO:0005737">
    <property type="term" value="C:cytoplasm"/>
    <property type="evidence" value="ECO:0007669"/>
    <property type="project" value="TreeGrafter"/>
</dbReference>
<gene>
    <name evidence="4" type="ORF">BEMITA_LOCUS3831</name>
</gene>
<keyword evidence="5" id="KW-1185">Reference proteome</keyword>
<evidence type="ECO:0000313" key="4">
    <source>
        <dbReference type="EMBL" id="CAH0384512.1"/>
    </source>
</evidence>
<dbReference type="InterPro" id="IPR003591">
    <property type="entry name" value="Leu-rich_rpt_typical-subtyp"/>
</dbReference>
<dbReference type="Proteomes" id="UP001152759">
    <property type="component" value="Chromosome 2"/>
</dbReference>
<dbReference type="Pfam" id="PF13855">
    <property type="entry name" value="LRR_8"/>
    <property type="match status" value="2"/>
</dbReference>
<evidence type="ECO:0000256" key="3">
    <source>
        <dbReference type="SAM" id="MobiDB-lite"/>
    </source>
</evidence>
<dbReference type="InterPro" id="IPR032675">
    <property type="entry name" value="LRR_dom_sf"/>
</dbReference>
<dbReference type="Gene3D" id="3.80.10.10">
    <property type="entry name" value="Ribonuclease Inhibitor"/>
    <property type="match status" value="2"/>
</dbReference>
<sequence length="560" mass="63353">MTSSRDRLLIVANEQDSCVCKEVSGNEDQVTSIIENVRLLKVIESSDSTVTDSGQVSTVKHLNLSNCQLRTIDPSLALLTNLSELDLSGNKLSALPETLVALRKLHTLNLSGNSFEITPDIVTKLGFLRKLDLSNNPLSSFEVSLNCLGSLKWLNLSCTRLQRLPKWLFTDSRVLLEVLILSQNQCFSEPIDADVLYHFGHSLSFFSKSLKELDLTSCRASSKDLNVISYFDNLQCLKIGNKKDIEYCQFKLRNCMWDLPPSLLSNKNMLASLVSLHISDSSLSTLSEDIYLLSSLKELDISYNELNWLPSSFPKLINLEILNLSHNQLSLLPWNFSNLVNLKKLFVSHNKLDTLPEGFDKLELLEYADFYSNNIETFPQDVIESLVSNHLIGFDLAWNNCCPFSCDIYPPLQTKYRSSFVMNEARENTRCPIIEIPDNYSDSSSYSSYDGNTPPIEVEHEPHDIEEENWDDEYSFDERFDPNLSNLGSRPASVLSTYDARGPTPPVGYHIRDDIGPLYYPPSQMPFCPSDSHPPSIRKSKQSVPENCPLQIDSEQFEDV</sequence>
<reference evidence="4" key="1">
    <citation type="submission" date="2021-12" db="EMBL/GenBank/DDBJ databases">
        <authorList>
            <person name="King R."/>
        </authorList>
    </citation>
    <scope>NUCLEOTIDE SEQUENCE</scope>
</reference>
<dbReference type="InterPro" id="IPR050216">
    <property type="entry name" value="LRR_domain-containing"/>
</dbReference>